<evidence type="ECO:0000256" key="7">
    <source>
        <dbReference type="ARBA" id="ARBA00022723"/>
    </source>
</evidence>
<dbReference type="InterPro" id="IPR011914">
    <property type="entry name" value="RfaE_dom_II"/>
</dbReference>
<dbReference type="InterPro" id="IPR050099">
    <property type="entry name" value="SIS_GmhA/DiaA_subfam"/>
</dbReference>
<evidence type="ECO:0000256" key="15">
    <source>
        <dbReference type="HAMAP-Rule" id="MF_00067"/>
    </source>
</evidence>
<evidence type="ECO:0000313" key="18">
    <source>
        <dbReference type="Proteomes" id="UP000317940"/>
    </source>
</evidence>
<evidence type="ECO:0000256" key="6">
    <source>
        <dbReference type="ARBA" id="ARBA00022695"/>
    </source>
</evidence>
<keyword evidence="9 15" id="KW-0862">Zinc</keyword>
<dbReference type="PANTHER" id="PTHR30390">
    <property type="entry name" value="SEDOHEPTULOSE 7-PHOSPHATE ISOMERASE / DNAA INITIATOR-ASSOCIATING FACTOR FOR REPLICATION INITIATION"/>
    <property type="match status" value="1"/>
</dbReference>
<feature type="binding site" evidence="15">
    <location>
        <position position="67"/>
    </location>
    <ligand>
        <name>Zn(2+)</name>
        <dbReference type="ChEBI" id="CHEBI:29105"/>
    </ligand>
</feature>
<dbReference type="GO" id="GO:0016301">
    <property type="term" value="F:kinase activity"/>
    <property type="evidence" value="ECO:0007669"/>
    <property type="project" value="UniProtKB-KW"/>
</dbReference>
<dbReference type="GO" id="GO:0008968">
    <property type="term" value="F:D-sedoheptulose 7-phosphate isomerase activity"/>
    <property type="evidence" value="ECO:0007669"/>
    <property type="project" value="UniProtKB-UniRule"/>
</dbReference>
<keyword evidence="11 15" id="KW-0413">Isomerase</keyword>
<evidence type="ECO:0000256" key="11">
    <source>
        <dbReference type="ARBA" id="ARBA00023235"/>
    </source>
</evidence>
<feature type="binding site" evidence="15">
    <location>
        <position position="178"/>
    </location>
    <ligand>
        <name>substrate</name>
    </ligand>
</feature>
<comment type="catalytic activity">
    <reaction evidence="1 15">
        <text>2 D-sedoheptulose 7-phosphate = D-glycero-alpha-D-manno-heptose 7-phosphate + D-glycero-beta-D-manno-heptose 7-phosphate</text>
        <dbReference type="Rhea" id="RHEA:27489"/>
        <dbReference type="ChEBI" id="CHEBI:57483"/>
        <dbReference type="ChEBI" id="CHEBI:60203"/>
        <dbReference type="ChEBI" id="CHEBI:60204"/>
        <dbReference type="EC" id="5.3.1.28"/>
    </reaction>
</comment>
<dbReference type="AlphaFoldDB" id="A0A561TSS0"/>
<dbReference type="Gene3D" id="3.40.50.10490">
    <property type="entry name" value="Glucose-6-phosphate isomerase like protein, domain 1"/>
    <property type="match status" value="1"/>
</dbReference>
<dbReference type="OrthoDB" id="9802794at2"/>
<dbReference type="SUPFAM" id="SSF53697">
    <property type="entry name" value="SIS domain"/>
    <property type="match status" value="1"/>
</dbReference>
<feature type="binding site" evidence="15">
    <location>
        <begin position="126"/>
        <end position="128"/>
    </location>
    <ligand>
        <name>substrate</name>
    </ligand>
</feature>
<evidence type="ECO:0000313" key="17">
    <source>
        <dbReference type="EMBL" id="TWF90163.1"/>
    </source>
</evidence>
<dbReference type="InterPro" id="IPR004515">
    <property type="entry name" value="Phosphoheptose_Isoase"/>
</dbReference>
<dbReference type="EMBL" id="VIWT01000003">
    <property type="protein sequence ID" value="TWF90163.1"/>
    <property type="molecule type" value="Genomic_DNA"/>
</dbReference>
<dbReference type="GO" id="GO:0008270">
    <property type="term" value="F:zinc ion binding"/>
    <property type="evidence" value="ECO:0007669"/>
    <property type="project" value="UniProtKB-UniRule"/>
</dbReference>
<comment type="catalytic activity">
    <reaction evidence="14">
        <text>D-glycero-beta-D-manno-heptose 1-phosphate + ATP + H(+) = ADP-D-glycero-beta-D-manno-heptose + diphosphate</text>
        <dbReference type="Rhea" id="RHEA:27465"/>
        <dbReference type="ChEBI" id="CHEBI:15378"/>
        <dbReference type="ChEBI" id="CHEBI:30616"/>
        <dbReference type="ChEBI" id="CHEBI:33019"/>
        <dbReference type="ChEBI" id="CHEBI:59967"/>
        <dbReference type="ChEBI" id="CHEBI:61593"/>
        <dbReference type="EC" id="2.7.7.70"/>
    </reaction>
</comment>
<evidence type="ECO:0000259" key="16">
    <source>
        <dbReference type="PROSITE" id="PS51464"/>
    </source>
</evidence>
<comment type="similarity">
    <text evidence="3 15">Belongs to the SIS family. GmhA subfamily.</text>
</comment>
<dbReference type="PANTHER" id="PTHR30390:SF6">
    <property type="entry name" value="DNAA INITIATOR-ASSOCIATING PROTEIN DIAA"/>
    <property type="match status" value="1"/>
</dbReference>
<evidence type="ECO:0000256" key="5">
    <source>
        <dbReference type="ARBA" id="ARBA00022679"/>
    </source>
</evidence>
<sequence length="680" mass="70332">MTDPTARQAGAAPLAHGLDHIVQLQQALAGVDVPRLQQWGRRLAETLSAGGRLLAAGNGGSAAEAQHLTSELVGRLRDDREPLSAIALHAETSALTAIGNDYGYEESFARQVRAHGRPGDVLILLSTSGRSPNVLRAAEAAREAGMAVWALTGPGPNPLAELCDEVVAVESAATAAVQECHLVAVHIICACVDIALGVCPPAAEDTTADRPAPLVVVGDTLLDRDLVGTVERLSPEAPVPVVDEVRVHARPGGAGLAAVLAAREGRPVTLVTALSGDRDGRELATLLRGQGVDVIDLGLAGPTPVKSRVRTDGRSLLMLSQASADRSEFSRSLTERERSTVLGAAAVLVSDYGRGIAEDPELRALLERAAARCPVVWDPHPRGAAPVRGVRLATPNVREAARFAQGVEVAAPRTEGTGLRADIDRGRALVGAWSAAGVVVTRGVAGAVLLDAAGSSPLVVPGLPRTSGDPCGAGDCFAATATRLLADGFLLSEAVTEAVKVAGDFVAAGGASAVAERPRREPESAAADEGALAVVARVRAAGGTVVATGGCFDLLHTGHVGLLEQARRLGDCLVVCLNDDDSVRRLKGAERPVVSDVDRAAVLGSLASVDGVFVFGEDTPEDALRQIRPDVYVKGGDYRVDDVPEAALVETWGGRTVILPYLDGRSTTRMIDKIAGRSAR</sequence>
<keyword evidence="12" id="KW-0511">Multifunctional enzyme</keyword>
<keyword evidence="13 15" id="KW-0119">Carbohydrate metabolism</keyword>
<evidence type="ECO:0000256" key="9">
    <source>
        <dbReference type="ARBA" id="ARBA00022833"/>
    </source>
</evidence>
<dbReference type="UniPathway" id="UPA00041">
    <property type="reaction ID" value="UER00436"/>
</dbReference>
<dbReference type="GO" id="GO:0005737">
    <property type="term" value="C:cytoplasm"/>
    <property type="evidence" value="ECO:0007669"/>
    <property type="project" value="UniProtKB-SubCell"/>
</dbReference>
<dbReference type="InterPro" id="IPR004821">
    <property type="entry name" value="Cyt_trans-like"/>
</dbReference>
<dbReference type="InterPro" id="IPR029056">
    <property type="entry name" value="Ribokinase-like"/>
</dbReference>
<dbReference type="SUPFAM" id="SSF52374">
    <property type="entry name" value="Nucleotidylyl transferase"/>
    <property type="match status" value="1"/>
</dbReference>
<gene>
    <name evidence="15" type="primary">gmhA</name>
    <name evidence="17" type="ORF">FHX73_13207</name>
</gene>
<keyword evidence="10" id="KW-0067">ATP-binding</keyword>
<dbReference type="CDD" id="cd05006">
    <property type="entry name" value="SIS_GmhA"/>
    <property type="match status" value="1"/>
</dbReference>
<keyword evidence="17" id="KW-0418">Kinase</keyword>
<comment type="pathway">
    <text evidence="15">Carbohydrate biosynthesis; D-glycero-D-manno-heptose 7-phosphate biosynthesis; D-glycero-alpha-D-manno-heptose 7-phosphate and D-glycero-beta-D-manno-heptose 7-phosphate from sedoheptulose 7-phosphate: step 1/1.</text>
</comment>
<dbReference type="GO" id="GO:2001061">
    <property type="term" value="P:D-glycero-D-manno-heptose 7-phosphate biosynthetic process"/>
    <property type="evidence" value="ECO:0007669"/>
    <property type="project" value="UniProtKB-UniPathway"/>
</dbReference>
<dbReference type="PROSITE" id="PS51464">
    <property type="entry name" value="SIS"/>
    <property type="match status" value="1"/>
</dbReference>
<dbReference type="GO" id="GO:0005975">
    <property type="term" value="P:carbohydrate metabolic process"/>
    <property type="evidence" value="ECO:0007669"/>
    <property type="project" value="UniProtKB-UniRule"/>
</dbReference>
<dbReference type="GO" id="GO:0016773">
    <property type="term" value="F:phosphotransferase activity, alcohol group as acceptor"/>
    <property type="evidence" value="ECO:0007669"/>
    <property type="project" value="InterPro"/>
</dbReference>
<keyword evidence="7 15" id="KW-0479">Metal-binding</keyword>
<dbReference type="InterPro" id="IPR001347">
    <property type="entry name" value="SIS_dom"/>
</dbReference>
<keyword evidence="4 15" id="KW-0963">Cytoplasm</keyword>
<feature type="binding site" evidence="15">
    <location>
        <position position="186"/>
    </location>
    <ligand>
        <name>Zn(2+)</name>
        <dbReference type="ChEBI" id="CHEBI:29105"/>
    </ligand>
</feature>
<keyword evidence="18" id="KW-1185">Reference proteome</keyword>
<dbReference type="Gene3D" id="3.40.1190.20">
    <property type="match status" value="1"/>
</dbReference>
<evidence type="ECO:0000256" key="14">
    <source>
        <dbReference type="ARBA" id="ARBA00047428"/>
    </source>
</evidence>
<evidence type="ECO:0000256" key="13">
    <source>
        <dbReference type="ARBA" id="ARBA00023277"/>
    </source>
</evidence>
<dbReference type="Pfam" id="PF00294">
    <property type="entry name" value="PfkB"/>
    <property type="match status" value="1"/>
</dbReference>
<evidence type="ECO:0000256" key="2">
    <source>
        <dbReference type="ARBA" id="ARBA00004496"/>
    </source>
</evidence>
<dbReference type="InterPro" id="IPR046348">
    <property type="entry name" value="SIS_dom_sf"/>
</dbReference>
<dbReference type="GO" id="GO:0005524">
    <property type="term" value="F:ATP binding"/>
    <property type="evidence" value="ECO:0007669"/>
    <property type="project" value="UniProtKB-KW"/>
</dbReference>
<evidence type="ECO:0000256" key="3">
    <source>
        <dbReference type="ARBA" id="ARBA00009894"/>
    </source>
</evidence>
<keyword evidence="8" id="KW-0547">Nucleotide-binding</keyword>
<dbReference type="NCBIfam" id="TIGR00125">
    <property type="entry name" value="cyt_tran_rel"/>
    <property type="match status" value="1"/>
</dbReference>
<feature type="binding site" evidence="15">
    <location>
        <position position="71"/>
    </location>
    <ligand>
        <name>Zn(2+)</name>
        <dbReference type="ChEBI" id="CHEBI:29105"/>
    </ligand>
</feature>
<dbReference type="EC" id="5.3.1.28" evidence="15"/>
<feature type="domain" description="SIS" evidence="16">
    <location>
        <begin position="43"/>
        <end position="198"/>
    </location>
</feature>
<evidence type="ECO:0000256" key="1">
    <source>
        <dbReference type="ARBA" id="ARBA00000348"/>
    </source>
</evidence>
<comment type="function">
    <text evidence="15">Catalyzes the isomerization of sedoheptulose 7-phosphate in D-glycero-D-manno-heptose 7-phosphate.</text>
</comment>
<accession>A0A561TSS0</accession>
<dbReference type="InterPro" id="IPR014729">
    <property type="entry name" value="Rossmann-like_a/b/a_fold"/>
</dbReference>
<dbReference type="InterPro" id="IPR011611">
    <property type="entry name" value="PfkB_dom"/>
</dbReference>
<evidence type="ECO:0000256" key="8">
    <source>
        <dbReference type="ARBA" id="ARBA00022741"/>
    </source>
</evidence>
<dbReference type="GO" id="GO:0033786">
    <property type="term" value="F:heptose-1-phosphate adenylyltransferase activity"/>
    <property type="evidence" value="ECO:0007669"/>
    <property type="project" value="RHEA"/>
</dbReference>
<feature type="binding site" evidence="15">
    <location>
        <position position="71"/>
    </location>
    <ligand>
        <name>substrate</name>
    </ligand>
</feature>
<protein>
    <recommendedName>
        <fullName evidence="15">Phosphoheptose isomerase</fullName>
        <ecNumber evidence="15">5.3.1.28</ecNumber>
    </recommendedName>
    <alternativeName>
        <fullName evidence="15">Sedoheptulose 7-phosphate isomerase</fullName>
    </alternativeName>
</protein>
<comment type="miscellaneous">
    <text evidence="15">The reaction produces a racemic mixture of D-glycero-alpha-D-manno-heptose 7-phosphate and D-glycero-beta-D-manno-heptose 7-phosphate.</text>
</comment>
<evidence type="ECO:0000256" key="4">
    <source>
        <dbReference type="ARBA" id="ARBA00022490"/>
    </source>
</evidence>
<dbReference type="HAMAP" id="MF_00067">
    <property type="entry name" value="GmhA"/>
    <property type="match status" value="1"/>
</dbReference>
<dbReference type="Pfam" id="PF01467">
    <property type="entry name" value="CTP_transf_like"/>
    <property type="match status" value="1"/>
</dbReference>
<dbReference type="Gene3D" id="3.40.50.620">
    <property type="entry name" value="HUPs"/>
    <property type="match status" value="1"/>
</dbReference>
<keyword evidence="6" id="KW-0548">Nucleotidyltransferase</keyword>
<dbReference type="Proteomes" id="UP000317940">
    <property type="component" value="Unassembled WGS sequence"/>
</dbReference>
<feature type="binding site" evidence="15">
    <location>
        <begin position="100"/>
        <end position="101"/>
    </location>
    <ligand>
        <name>substrate</name>
    </ligand>
</feature>
<dbReference type="SUPFAM" id="SSF53613">
    <property type="entry name" value="Ribokinase-like"/>
    <property type="match status" value="1"/>
</dbReference>
<comment type="cofactor">
    <cofactor evidence="15">
        <name>Zn(2+)</name>
        <dbReference type="ChEBI" id="CHEBI:29105"/>
    </cofactor>
    <text evidence="15">Binds 1 zinc ion per subunit.</text>
</comment>
<dbReference type="InterPro" id="IPR035461">
    <property type="entry name" value="GmhA/DiaA"/>
</dbReference>
<proteinExistence type="inferred from homology"/>
<name>A0A561TSS0_9ACTN</name>
<reference evidence="17 18" key="1">
    <citation type="submission" date="2019-06" db="EMBL/GenBank/DDBJ databases">
        <title>Sequencing the genomes of 1000 actinobacteria strains.</title>
        <authorList>
            <person name="Klenk H.-P."/>
        </authorList>
    </citation>
    <scope>NUCLEOTIDE SEQUENCE [LARGE SCALE GENOMIC DNA]</scope>
    <source>
        <strain evidence="17 18">DSM 44826</strain>
    </source>
</reference>
<dbReference type="Pfam" id="PF13580">
    <property type="entry name" value="SIS_2"/>
    <property type="match status" value="1"/>
</dbReference>
<dbReference type="NCBIfam" id="TIGR02199">
    <property type="entry name" value="rfaE_dom_II"/>
    <property type="match status" value="1"/>
</dbReference>
<comment type="subcellular location">
    <subcellularLocation>
        <location evidence="2 15">Cytoplasm</location>
    </subcellularLocation>
</comment>
<feature type="binding site" evidence="15">
    <location>
        <position position="131"/>
    </location>
    <ligand>
        <name>substrate</name>
    </ligand>
</feature>
<keyword evidence="5 17" id="KW-0808">Transferase</keyword>
<comment type="caution">
    <text evidence="17">The sequence shown here is derived from an EMBL/GenBank/DDBJ whole genome shotgun (WGS) entry which is preliminary data.</text>
</comment>
<evidence type="ECO:0000256" key="12">
    <source>
        <dbReference type="ARBA" id="ARBA00023268"/>
    </source>
</evidence>
<organism evidence="17 18">
    <name type="scientific">Kitasatospora viridis</name>
    <dbReference type="NCBI Taxonomy" id="281105"/>
    <lineage>
        <taxon>Bacteria</taxon>
        <taxon>Bacillati</taxon>
        <taxon>Actinomycetota</taxon>
        <taxon>Actinomycetes</taxon>
        <taxon>Kitasatosporales</taxon>
        <taxon>Streptomycetaceae</taxon>
        <taxon>Kitasatospora</taxon>
    </lineage>
</organism>
<feature type="binding site" evidence="15">
    <location>
        <begin position="58"/>
        <end position="60"/>
    </location>
    <ligand>
        <name>substrate</name>
    </ligand>
</feature>
<feature type="binding site" evidence="15">
    <location>
        <position position="178"/>
    </location>
    <ligand>
        <name>Zn(2+)</name>
        <dbReference type="ChEBI" id="CHEBI:29105"/>
    </ligand>
</feature>
<evidence type="ECO:0000256" key="10">
    <source>
        <dbReference type="ARBA" id="ARBA00022840"/>
    </source>
</evidence>
<dbReference type="RefSeq" id="WP_145909389.1">
    <property type="nucleotide sequence ID" value="NZ_BAAAMZ010000001.1"/>
</dbReference>